<dbReference type="Pfam" id="PF01842">
    <property type="entry name" value="ACT"/>
    <property type="match status" value="1"/>
</dbReference>
<reference evidence="23 24" key="1">
    <citation type="submission" date="2020-07" db="EMBL/GenBank/DDBJ databases">
        <title>Sequencing the genomes of 1000 actinobacteria strains.</title>
        <authorList>
            <person name="Klenk H.-P."/>
        </authorList>
    </citation>
    <scope>NUCLEOTIDE SEQUENCE [LARGE SCALE GENOMIC DNA]</scope>
    <source>
        <strain evidence="23 24">DSM 18965</strain>
    </source>
</reference>
<evidence type="ECO:0000256" key="4">
    <source>
        <dbReference type="ARBA" id="ARBA00006753"/>
    </source>
</evidence>
<comment type="pathway">
    <text evidence="2 20">Amino-acid biosynthesis; L-threonine biosynthesis; L-threonine from L-aspartate: step 3/5.</text>
</comment>
<dbReference type="SUPFAM" id="SSF55347">
    <property type="entry name" value="Glyceraldehyde-3-phosphate dehydrogenase-like, C-terminal domain"/>
    <property type="match status" value="1"/>
</dbReference>
<dbReference type="InterPro" id="IPR036291">
    <property type="entry name" value="NAD(P)-bd_dom_sf"/>
</dbReference>
<sequence length="437" mass="45438">MTESGKPLKVAVLGCGSVGSQVVRLLEEQAADLTARVGAPVELVGVAVRRLDAAREVEVPEGLLTTDAEGLVARDDVDLVVEVIGGIEPARSLILSALENGASVVTANKALLAEDGPTLFEAAAKAGRDLYYEAAVAGAIPILRPLRESLAGDKVTRVLGIVNGTTNFILDKMDSSGAGFGDALEEAQELGYAEADPTADVEGFDAAAKAAILASLAFHTRVTASDVHREGITEVSAADVASATEMGCVVKLLAICELREQPGGEEAVSVRVHPAMIPRTHPLASVREAYNAVFVESEAAGQLMFYGPGAGGSPTASAVLGDLVTVARNRREGVTGAGESAYADRAVLPMGEARTRYHVAIDVDDRAGVLATVATAFAEHGVSIRTVRQEGRDDDAQLVVVSHEATDAQLRATVEHLQQMDSVREVSSVMRVEGGAE</sequence>
<dbReference type="EC" id="1.1.1.3" evidence="5 20"/>
<feature type="binding site" evidence="19">
    <location>
        <begin position="13"/>
        <end position="20"/>
    </location>
    <ligand>
        <name>NADP(+)</name>
        <dbReference type="ChEBI" id="CHEBI:58349"/>
    </ligand>
</feature>
<dbReference type="GO" id="GO:0004412">
    <property type="term" value="F:homoserine dehydrogenase activity"/>
    <property type="evidence" value="ECO:0007669"/>
    <property type="project" value="UniProtKB-EC"/>
</dbReference>
<evidence type="ECO:0000256" key="15">
    <source>
        <dbReference type="ARBA" id="ARBA00044930"/>
    </source>
</evidence>
<comment type="catalytic activity">
    <reaction evidence="16">
        <text>L-homoserine + NADP(+) = L-aspartate 4-semialdehyde + NADPH + H(+)</text>
        <dbReference type="Rhea" id="RHEA:15761"/>
        <dbReference type="ChEBI" id="CHEBI:15378"/>
        <dbReference type="ChEBI" id="CHEBI:57476"/>
        <dbReference type="ChEBI" id="CHEBI:57783"/>
        <dbReference type="ChEBI" id="CHEBI:58349"/>
        <dbReference type="ChEBI" id="CHEBI:537519"/>
        <dbReference type="EC" id="1.1.1.3"/>
    </reaction>
    <physiologicalReaction direction="right-to-left" evidence="16">
        <dbReference type="Rhea" id="RHEA:15763"/>
    </physiologicalReaction>
</comment>
<dbReference type="CDD" id="cd04881">
    <property type="entry name" value="ACT_HSDH-Hom"/>
    <property type="match status" value="1"/>
</dbReference>
<evidence type="ECO:0000256" key="7">
    <source>
        <dbReference type="ARBA" id="ARBA00022605"/>
    </source>
</evidence>
<dbReference type="PROSITE" id="PS51671">
    <property type="entry name" value="ACT"/>
    <property type="match status" value="1"/>
</dbReference>
<dbReference type="AlphaFoldDB" id="A0A7Y9JSS4"/>
<dbReference type="InterPro" id="IPR019811">
    <property type="entry name" value="HDH_CS"/>
</dbReference>
<dbReference type="UniPathway" id="UPA00051">
    <property type="reaction ID" value="UER00465"/>
</dbReference>
<feature type="binding site" evidence="19">
    <location>
        <position position="194"/>
    </location>
    <ligand>
        <name>L-homoserine</name>
        <dbReference type="ChEBI" id="CHEBI:57476"/>
    </ligand>
</feature>
<comment type="pathway">
    <text evidence="3 20">Amino-acid biosynthesis; L-methionine biosynthesis via de novo pathway; L-homoserine from L-aspartate: step 3/3.</text>
</comment>
<dbReference type="GO" id="GO:0009088">
    <property type="term" value="P:threonine biosynthetic process"/>
    <property type="evidence" value="ECO:0007669"/>
    <property type="project" value="UniProtKB-UniPathway"/>
</dbReference>
<dbReference type="PROSITE" id="PS01042">
    <property type="entry name" value="HOMOSER_DHGENASE"/>
    <property type="match status" value="1"/>
</dbReference>
<dbReference type="GO" id="GO:0046872">
    <property type="term" value="F:metal ion binding"/>
    <property type="evidence" value="ECO:0007669"/>
    <property type="project" value="UniProtKB-KW"/>
</dbReference>
<comment type="caution">
    <text evidence="23">The sequence shown here is derived from an EMBL/GenBank/DDBJ whole genome shotgun (WGS) entry which is preliminary data.</text>
</comment>
<keyword evidence="13" id="KW-0915">Sodium</keyword>
<dbReference type="InterPro" id="IPR045865">
    <property type="entry name" value="ACT-like_dom_sf"/>
</dbReference>
<keyword evidence="8 20" id="KW-0791">Threonine biosynthesis</keyword>
<dbReference type="Gene3D" id="3.30.360.10">
    <property type="entry name" value="Dihydrodipicolinate Reductase, domain 2"/>
    <property type="match status" value="1"/>
</dbReference>
<dbReference type="Pfam" id="PF00742">
    <property type="entry name" value="Homoserine_dh"/>
    <property type="match status" value="1"/>
</dbReference>
<dbReference type="Gene3D" id="3.30.70.260">
    <property type="match status" value="1"/>
</dbReference>
<evidence type="ECO:0000259" key="22">
    <source>
        <dbReference type="PROSITE" id="PS51671"/>
    </source>
</evidence>
<dbReference type="PANTHER" id="PTHR43331">
    <property type="entry name" value="HOMOSERINE DEHYDROGENASE"/>
    <property type="match status" value="1"/>
</dbReference>
<evidence type="ECO:0000256" key="14">
    <source>
        <dbReference type="ARBA" id="ARBA00023167"/>
    </source>
</evidence>
<comment type="cofactor">
    <cofactor evidence="1">
        <name>a metal cation</name>
        <dbReference type="ChEBI" id="CHEBI:25213"/>
    </cofactor>
</comment>
<evidence type="ECO:0000256" key="13">
    <source>
        <dbReference type="ARBA" id="ARBA00023053"/>
    </source>
</evidence>
<protein>
    <recommendedName>
        <fullName evidence="6 20">Homoserine dehydrogenase</fullName>
        <ecNumber evidence="5 20">1.1.1.3</ecNumber>
    </recommendedName>
</protein>
<dbReference type="Gene3D" id="3.40.50.720">
    <property type="entry name" value="NAD(P)-binding Rossmann-like Domain"/>
    <property type="match status" value="1"/>
</dbReference>
<evidence type="ECO:0000256" key="17">
    <source>
        <dbReference type="ARBA" id="ARBA00049031"/>
    </source>
</evidence>
<evidence type="ECO:0000256" key="9">
    <source>
        <dbReference type="ARBA" id="ARBA00022723"/>
    </source>
</evidence>
<evidence type="ECO:0000313" key="23">
    <source>
        <dbReference type="EMBL" id="NYD59661.1"/>
    </source>
</evidence>
<comment type="similarity">
    <text evidence="4 21">Belongs to the homoserine dehydrogenase family.</text>
</comment>
<keyword evidence="24" id="KW-1185">Reference proteome</keyword>
<dbReference type="SUPFAM" id="SSF55021">
    <property type="entry name" value="ACT-like"/>
    <property type="match status" value="1"/>
</dbReference>
<evidence type="ECO:0000256" key="6">
    <source>
        <dbReference type="ARBA" id="ARBA00013376"/>
    </source>
</evidence>
<evidence type="ECO:0000256" key="3">
    <source>
        <dbReference type="ARBA" id="ARBA00005062"/>
    </source>
</evidence>
<evidence type="ECO:0000256" key="5">
    <source>
        <dbReference type="ARBA" id="ARBA00013213"/>
    </source>
</evidence>
<keyword evidence="11 20" id="KW-0560">Oxidoreductase</keyword>
<evidence type="ECO:0000256" key="8">
    <source>
        <dbReference type="ARBA" id="ARBA00022697"/>
    </source>
</evidence>
<proteinExistence type="inferred from homology"/>
<keyword evidence="14 20" id="KW-0486">Methionine biosynthesis</keyword>
<evidence type="ECO:0000256" key="21">
    <source>
        <dbReference type="RuleBase" id="RU004171"/>
    </source>
</evidence>
<comment type="catalytic activity">
    <reaction evidence="17">
        <text>L-homoserine + NAD(+) = L-aspartate 4-semialdehyde + NADH + H(+)</text>
        <dbReference type="Rhea" id="RHEA:15757"/>
        <dbReference type="ChEBI" id="CHEBI:15378"/>
        <dbReference type="ChEBI" id="CHEBI:57476"/>
        <dbReference type="ChEBI" id="CHEBI:57540"/>
        <dbReference type="ChEBI" id="CHEBI:57945"/>
        <dbReference type="ChEBI" id="CHEBI:537519"/>
        <dbReference type="EC" id="1.1.1.3"/>
    </reaction>
    <physiologicalReaction direction="right-to-left" evidence="17">
        <dbReference type="Rhea" id="RHEA:15759"/>
    </physiologicalReaction>
</comment>
<feature type="domain" description="ACT" evidence="22">
    <location>
        <begin position="358"/>
        <end position="431"/>
    </location>
</feature>
<evidence type="ECO:0000256" key="20">
    <source>
        <dbReference type="RuleBase" id="RU000579"/>
    </source>
</evidence>
<dbReference type="InterPro" id="IPR005106">
    <property type="entry name" value="Asp/hSer_DH_NAD-bd"/>
</dbReference>
<keyword evidence="9" id="KW-0479">Metal-binding</keyword>
<feature type="active site" description="Proton donor" evidence="18">
    <location>
        <position position="209"/>
    </location>
</feature>
<evidence type="ECO:0000256" key="19">
    <source>
        <dbReference type="PIRSR" id="PIRSR000098-2"/>
    </source>
</evidence>
<dbReference type="EMBL" id="JACCBE010000001">
    <property type="protein sequence ID" value="NYD59661.1"/>
    <property type="molecule type" value="Genomic_DNA"/>
</dbReference>
<comment type="function">
    <text evidence="15">Catalyzes the conversion of L-aspartate-beta-semialdehyde (L-Asa) to L-homoserine (L-Hse), the third step in the biosynthesis of threonine and methionine from aspartate.</text>
</comment>
<dbReference type="PIRSF" id="PIRSF000098">
    <property type="entry name" value="Homoser_dehydrog"/>
    <property type="match status" value="1"/>
</dbReference>
<keyword evidence="12" id="KW-0520">NAD</keyword>
<keyword evidence="10 19" id="KW-0521">NADP</keyword>
<dbReference type="RefSeq" id="WP_179617074.1">
    <property type="nucleotide sequence ID" value="NZ_CP059163.1"/>
</dbReference>
<evidence type="ECO:0000256" key="11">
    <source>
        <dbReference type="ARBA" id="ARBA00023002"/>
    </source>
</evidence>
<evidence type="ECO:0000256" key="2">
    <source>
        <dbReference type="ARBA" id="ARBA00005056"/>
    </source>
</evidence>
<dbReference type="SUPFAM" id="SSF51735">
    <property type="entry name" value="NAD(P)-binding Rossmann-fold domains"/>
    <property type="match status" value="1"/>
</dbReference>
<dbReference type="PANTHER" id="PTHR43331:SF1">
    <property type="entry name" value="HOMOSERINE DEHYDROGENASE"/>
    <property type="match status" value="1"/>
</dbReference>
<name>A0A7Y9JSS4_9ACTN</name>
<dbReference type="UniPathway" id="UPA00050">
    <property type="reaction ID" value="UER00063"/>
</dbReference>
<organism evidence="23 24">
    <name type="scientific">Nocardioides marinisabuli</name>
    <dbReference type="NCBI Taxonomy" id="419476"/>
    <lineage>
        <taxon>Bacteria</taxon>
        <taxon>Bacillati</taxon>
        <taxon>Actinomycetota</taxon>
        <taxon>Actinomycetes</taxon>
        <taxon>Propionibacteriales</taxon>
        <taxon>Nocardioidaceae</taxon>
        <taxon>Nocardioides</taxon>
    </lineage>
</organism>
<dbReference type="InterPro" id="IPR001342">
    <property type="entry name" value="HDH_cat"/>
</dbReference>
<dbReference type="InterPro" id="IPR016204">
    <property type="entry name" value="HDH"/>
</dbReference>
<evidence type="ECO:0000256" key="18">
    <source>
        <dbReference type="PIRSR" id="PIRSR000098-1"/>
    </source>
</evidence>
<accession>A0A7Y9JSS4</accession>
<dbReference type="GO" id="GO:0050661">
    <property type="term" value="F:NADP binding"/>
    <property type="evidence" value="ECO:0007669"/>
    <property type="project" value="InterPro"/>
</dbReference>
<dbReference type="InterPro" id="IPR002912">
    <property type="entry name" value="ACT_dom"/>
</dbReference>
<dbReference type="GO" id="GO:0009086">
    <property type="term" value="P:methionine biosynthetic process"/>
    <property type="evidence" value="ECO:0007669"/>
    <property type="project" value="UniProtKB-KW"/>
</dbReference>
<keyword evidence="7 20" id="KW-0028">Amino-acid biosynthesis</keyword>
<evidence type="ECO:0000256" key="10">
    <source>
        <dbReference type="ARBA" id="ARBA00022857"/>
    </source>
</evidence>
<dbReference type="NCBIfam" id="NF004976">
    <property type="entry name" value="PRK06349.1"/>
    <property type="match status" value="1"/>
</dbReference>
<evidence type="ECO:0000313" key="24">
    <source>
        <dbReference type="Proteomes" id="UP000516957"/>
    </source>
</evidence>
<gene>
    <name evidence="23" type="ORF">BKA08_003899</name>
</gene>
<dbReference type="Proteomes" id="UP000516957">
    <property type="component" value="Unassembled WGS sequence"/>
</dbReference>
<dbReference type="FunFam" id="3.30.360.10:FF:000005">
    <property type="entry name" value="Homoserine dehydrogenase"/>
    <property type="match status" value="1"/>
</dbReference>
<feature type="binding site" evidence="19">
    <location>
        <position position="109"/>
    </location>
    <ligand>
        <name>NADPH</name>
        <dbReference type="ChEBI" id="CHEBI:57783"/>
    </ligand>
</feature>
<dbReference type="FunFam" id="3.40.50.720:FF:000062">
    <property type="entry name" value="Homoserine dehydrogenase"/>
    <property type="match status" value="1"/>
</dbReference>
<evidence type="ECO:0000256" key="16">
    <source>
        <dbReference type="ARBA" id="ARBA00048841"/>
    </source>
</evidence>
<evidence type="ECO:0000256" key="12">
    <source>
        <dbReference type="ARBA" id="ARBA00023027"/>
    </source>
</evidence>
<evidence type="ECO:0000256" key="1">
    <source>
        <dbReference type="ARBA" id="ARBA00001920"/>
    </source>
</evidence>
<dbReference type="Pfam" id="PF03447">
    <property type="entry name" value="NAD_binding_3"/>
    <property type="match status" value="1"/>
</dbReference>